<reference evidence="2 3" key="1">
    <citation type="submission" date="2023-08" db="EMBL/GenBank/DDBJ databases">
        <title>Black Yeasts Isolated from many extreme environments.</title>
        <authorList>
            <person name="Coleine C."/>
            <person name="Stajich J.E."/>
            <person name="Selbmann L."/>
        </authorList>
    </citation>
    <scope>NUCLEOTIDE SEQUENCE [LARGE SCALE GENOMIC DNA]</scope>
    <source>
        <strain evidence="2 3">CCFEE 5935</strain>
    </source>
</reference>
<organism evidence="2 3">
    <name type="scientific">Saxophila tyrrhenica</name>
    <dbReference type="NCBI Taxonomy" id="1690608"/>
    <lineage>
        <taxon>Eukaryota</taxon>
        <taxon>Fungi</taxon>
        <taxon>Dikarya</taxon>
        <taxon>Ascomycota</taxon>
        <taxon>Pezizomycotina</taxon>
        <taxon>Dothideomycetes</taxon>
        <taxon>Dothideomycetidae</taxon>
        <taxon>Mycosphaerellales</taxon>
        <taxon>Extremaceae</taxon>
        <taxon>Saxophila</taxon>
    </lineage>
</organism>
<gene>
    <name evidence="2" type="ORF">LTR77_001186</name>
</gene>
<evidence type="ECO:0000313" key="3">
    <source>
        <dbReference type="Proteomes" id="UP001337655"/>
    </source>
</evidence>
<evidence type="ECO:0000313" key="2">
    <source>
        <dbReference type="EMBL" id="KAK5174106.1"/>
    </source>
</evidence>
<name>A0AAV9PK44_9PEZI</name>
<dbReference type="AlphaFoldDB" id="A0AAV9PK44"/>
<feature type="compositionally biased region" description="Polar residues" evidence="1">
    <location>
        <begin position="25"/>
        <end position="43"/>
    </location>
</feature>
<protein>
    <recommendedName>
        <fullName evidence="4">SMP domain-containing protein</fullName>
    </recommendedName>
</protein>
<comment type="caution">
    <text evidence="2">The sequence shown here is derived from an EMBL/GenBank/DDBJ whole genome shotgun (WGS) entry which is preliminary data.</text>
</comment>
<feature type="compositionally biased region" description="Polar residues" evidence="1">
    <location>
        <begin position="1"/>
        <end position="13"/>
    </location>
</feature>
<feature type="compositionally biased region" description="Basic and acidic residues" evidence="1">
    <location>
        <begin position="135"/>
        <end position="154"/>
    </location>
</feature>
<evidence type="ECO:0000256" key="1">
    <source>
        <dbReference type="SAM" id="MobiDB-lite"/>
    </source>
</evidence>
<feature type="region of interest" description="Disordered" evidence="1">
    <location>
        <begin position="1"/>
        <end position="181"/>
    </location>
</feature>
<dbReference type="GeneID" id="89922534"/>
<dbReference type="Proteomes" id="UP001337655">
    <property type="component" value="Unassembled WGS sequence"/>
</dbReference>
<dbReference type="EMBL" id="JAVRRT010000002">
    <property type="protein sequence ID" value="KAK5174106.1"/>
    <property type="molecule type" value="Genomic_DNA"/>
</dbReference>
<accession>A0AAV9PK44</accession>
<keyword evidence="3" id="KW-1185">Reference proteome</keyword>
<evidence type="ECO:0008006" key="4">
    <source>
        <dbReference type="Google" id="ProtNLM"/>
    </source>
</evidence>
<dbReference type="RefSeq" id="XP_064662775.1">
    <property type="nucleotide sequence ID" value="XM_064798448.1"/>
</dbReference>
<sequence>MAAQPTPASQVISETAKAEGGPDKGSTSAQMQSQVGKTRNFEQAAQEVGGKMQAEPGNVTSEDAAYLKSREARAMGQGQPPSDSISADAQRLAAVNEGDAKMPSKGQMDPATQSAADRVENLESAAEQVAPKMANDPEHVTKDEADLLHSREQRAFGATSKGGIASQAQSMVAENEKKATT</sequence>
<proteinExistence type="predicted"/>